<dbReference type="PIRSF" id="PIRSF000137">
    <property type="entry name" value="Alcohol_oxidase"/>
    <property type="match status" value="1"/>
</dbReference>
<keyword evidence="4" id="KW-0274">FAD</keyword>
<dbReference type="Gene3D" id="3.30.560.10">
    <property type="entry name" value="Glucose Oxidase, domain 3"/>
    <property type="match status" value="1"/>
</dbReference>
<keyword evidence="7" id="KW-1185">Reference proteome</keyword>
<feature type="active site" description="Proton donor" evidence="3">
    <location>
        <position position="509"/>
    </location>
</feature>
<evidence type="ECO:0000256" key="2">
    <source>
        <dbReference type="ARBA" id="ARBA00010790"/>
    </source>
</evidence>
<evidence type="ECO:0000313" key="6">
    <source>
        <dbReference type="EMBL" id="KAF9067311.1"/>
    </source>
</evidence>
<dbReference type="EMBL" id="JADNRY010000075">
    <property type="protein sequence ID" value="KAF9067311.1"/>
    <property type="molecule type" value="Genomic_DNA"/>
</dbReference>
<reference evidence="6" key="1">
    <citation type="submission" date="2020-11" db="EMBL/GenBank/DDBJ databases">
        <authorList>
            <consortium name="DOE Joint Genome Institute"/>
            <person name="Ahrendt S."/>
            <person name="Riley R."/>
            <person name="Andreopoulos W."/>
            <person name="Labutti K."/>
            <person name="Pangilinan J."/>
            <person name="Ruiz-Duenas F.J."/>
            <person name="Barrasa J.M."/>
            <person name="Sanchez-Garcia M."/>
            <person name="Camarero S."/>
            <person name="Miyauchi S."/>
            <person name="Serrano A."/>
            <person name="Linde D."/>
            <person name="Babiker R."/>
            <person name="Drula E."/>
            <person name="Ayuso-Fernandez I."/>
            <person name="Pacheco R."/>
            <person name="Padilla G."/>
            <person name="Ferreira P."/>
            <person name="Barriuso J."/>
            <person name="Kellner H."/>
            <person name="Castanera R."/>
            <person name="Alfaro M."/>
            <person name="Ramirez L."/>
            <person name="Pisabarro A.G."/>
            <person name="Kuo A."/>
            <person name="Tritt A."/>
            <person name="Lipzen A."/>
            <person name="He G."/>
            <person name="Yan M."/>
            <person name="Ng V."/>
            <person name="Cullen D."/>
            <person name="Martin F."/>
            <person name="Rosso M.-N."/>
            <person name="Henrissat B."/>
            <person name="Hibbett D."/>
            <person name="Martinez A.T."/>
            <person name="Grigoriev I.V."/>
        </authorList>
    </citation>
    <scope>NUCLEOTIDE SEQUENCE</scope>
    <source>
        <strain evidence="6">AH 40177</strain>
    </source>
</reference>
<dbReference type="PROSITE" id="PS00624">
    <property type="entry name" value="GMC_OXRED_2"/>
    <property type="match status" value="1"/>
</dbReference>
<comment type="similarity">
    <text evidence="2">Belongs to the GMC oxidoreductase family.</text>
</comment>
<dbReference type="Proteomes" id="UP000772434">
    <property type="component" value="Unassembled WGS sequence"/>
</dbReference>
<feature type="domain" description="Glucose-methanol-choline oxidoreductase N-terminal" evidence="5">
    <location>
        <begin position="284"/>
        <end position="298"/>
    </location>
</feature>
<accession>A0A9P5PKK1</accession>
<dbReference type="PANTHER" id="PTHR11552:SF219">
    <property type="entry name" value="GLUCOSE-METHANOL-CHOLINE OXIDOREDUCTASE N-TERMINAL DOMAIN-CONTAINING PROTEIN"/>
    <property type="match status" value="1"/>
</dbReference>
<dbReference type="SUPFAM" id="SSF51905">
    <property type="entry name" value="FAD/NAD(P)-binding domain"/>
    <property type="match status" value="1"/>
</dbReference>
<evidence type="ECO:0000256" key="1">
    <source>
        <dbReference type="ARBA" id="ARBA00001974"/>
    </source>
</evidence>
<dbReference type="InterPro" id="IPR007867">
    <property type="entry name" value="GMC_OxRtase_C"/>
</dbReference>
<evidence type="ECO:0000259" key="5">
    <source>
        <dbReference type="PROSITE" id="PS00624"/>
    </source>
</evidence>
<keyword evidence="4" id="KW-0285">Flavoprotein</keyword>
<evidence type="ECO:0000256" key="4">
    <source>
        <dbReference type="PIRSR" id="PIRSR000137-2"/>
    </source>
</evidence>
<evidence type="ECO:0000256" key="3">
    <source>
        <dbReference type="PIRSR" id="PIRSR000137-1"/>
    </source>
</evidence>
<feature type="binding site" evidence="4">
    <location>
        <position position="102"/>
    </location>
    <ligand>
        <name>FAD</name>
        <dbReference type="ChEBI" id="CHEBI:57692"/>
    </ligand>
</feature>
<dbReference type="GO" id="GO:0050660">
    <property type="term" value="F:flavin adenine dinucleotide binding"/>
    <property type="evidence" value="ECO:0007669"/>
    <property type="project" value="InterPro"/>
</dbReference>
<dbReference type="InterPro" id="IPR012132">
    <property type="entry name" value="GMC_OxRdtase"/>
</dbReference>
<dbReference type="InterPro" id="IPR036188">
    <property type="entry name" value="FAD/NAD-bd_sf"/>
</dbReference>
<dbReference type="PANTHER" id="PTHR11552">
    <property type="entry name" value="GLUCOSE-METHANOL-CHOLINE GMC OXIDOREDUCTASE"/>
    <property type="match status" value="1"/>
</dbReference>
<dbReference type="InterPro" id="IPR000172">
    <property type="entry name" value="GMC_OxRdtase_N"/>
</dbReference>
<dbReference type="OrthoDB" id="269227at2759"/>
<protein>
    <submittedName>
        <fullName evidence="6">Alcohol oxidase</fullName>
    </submittedName>
</protein>
<feature type="binding site" evidence="4">
    <location>
        <position position="98"/>
    </location>
    <ligand>
        <name>FAD</name>
        <dbReference type="ChEBI" id="CHEBI:57692"/>
    </ligand>
</feature>
<dbReference type="SUPFAM" id="SSF54373">
    <property type="entry name" value="FAD-linked reductases, C-terminal domain"/>
    <property type="match status" value="1"/>
</dbReference>
<name>A0A9P5PKK1_9AGAR</name>
<comment type="cofactor">
    <cofactor evidence="1 4">
        <name>FAD</name>
        <dbReference type="ChEBI" id="CHEBI:57692"/>
    </cofactor>
</comment>
<dbReference type="Pfam" id="PF00732">
    <property type="entry name" value="GMC_oxred_N"/>
    <property type="match status" value="1"/>
</dbReference>
<gene>
    <name evidence="6" type="ORF">BDP27DRAFT_1329028</name>
</gene>
<dbReference type="Gene3D" id="3.50.50.60">
    <property type="entry name" value="FAD/NAD(P)-binding domain"/>
    <property type="match status" value="1"/>
</dbReference>
<dbReference type="AlphaFoldDB" id="A0A9P5PKK1"/>
<organism evidence="6 7">
    <name type="scientific">Rhodocollybia butyracea</name>
    <dbReference type="NCBI Taxonomy" id="206335"/>
    <lineage>
        <taxon>Eukaryota</taxon>
        <taxon>Fungi</taxon>
        <taxon>Dikarya</taxon>
        <taxon>Basidiomycota</taxon>
        <taxon>Agaricomycotina</taxon>
        <taxon>Agaricomycetes</taxon>
        <taxon>Agaricomycetidae</taxon>
        <taxon>Agaricales</taxon>
        <taxon>Marasmiineae</taxon>
        <taxon>Omphalotaceae</taxon>
        <taxon>Rhodocollybia</taxon>
    </lineage>
</organism>
<sequence length="583" mass="64417">MWPFSLSYPEFSLQEVFEEYDYIIIGGGTAGAVLANRLTTNGDSTVLLVERGPVADSWASRVPLLSSDFASDGSRTHKVSSVHQGSLGRSIELFTGSVLGGTSRMNQMLYGRGLATEYNAWRDAGNPGWGWDDMKPYFLKSERALYPCDANIHNTQGEWCNRPSEALAFPGFSHVLEASKAAGLPNISDINSPEQPVVGCGLLHFTRDQHQHRSSTYSAFLPLELVVQRTSRLHILTNTEAIKLRTRARLGPGRFLVQGVELKSRADAKQRYIQARKEVILCAGPFGSPHVLMLSGIGPARHLQEKDISVIRDIPAVGSNLGDHFGVSVAFEVPMAHSFVSLQRRPWIFIIELFKYLFFGTGMLLAPVVQIVLFASSLLLDEKGLPKSTEIRQDILPDIEIMPMAYDSTDNPVTSRGMFSFLNVLLHPESKGTVRLSSANPSDPLVIDPQYLTNGADFAPLRASLRLTLRLRDRMVEQGYPLIDFGVPDGEDDASLDKFICTRNRTTYHYSSTCRMGPDNGEESGGVVNEELFVHGFDNLRVADSSIFPWVLGTHLQAPTVAVAEKCADMILLRHHERNSVGI</sequence>
<dbReference type="Pfam" id="PF05199">
    <property type="entry name" value="GMC_oxred_C"/>
    <property type="match status" value="1"/>
</dbReference>
<proteinExistence type="inferred from homology"/>
<comment type="caution">
    <text evidence="6">The sequence shown here is derived from an EMBL/GenBank/DDBJ whole genome shotgun (WGS) entry which is preliminary data.</text>
</comment>
<feature type="active site" description="Proton acceptor" evidence="3">
    <location>
        <position position="555"/>
    </location>
</feature>
<dbReference type="GO" id="GO:0016614">
    <property type="term" value="F:oxidoreductase activity, acting on CH-OH group of donors"/>
    <property type="evidence" value="ECO:0007669"/>
    <property type="project" value="InterPro"/>
</dbReference>
<evidence type="ECO:0000313" key="7">
    <source>
        <dbReference type="Proteomes" id="UP000772434"/>
    </source>
</evidence>